<protein>
    <submittedName>
        <fullName evidence="1">Pecanex-like protein 4</fullName>
    </submittedName>
</protein>
<comment type="caution">
    <text evidence="1">The sequence shown here is derived from an EMBL/GenBank/DDBJ whole genome shotgun (WGS) entry which is preliminary data.</text>
</comment>
<dbReference type="AlphaFoldDB" id="A0A8J6GEG9"/>
<sequence length="94" mass="10155">MLFTVFVIKITSKDPRCKSDDIKHGEYQILAEKEGHGLIGCAGAGAANYSNPSKQFGVNTDFHSVPDGLVCGPKQTTLLYSTQGTMTHYLFVSA</sequence>
<evidence type="ECO:0000313" key="1">
    <source>
        <dbReference type="EMBL" id="KAH0509760.1"/>
    </source>
</evidence>
<gene>
    <name evidence="1" type="ORF">LTLLF_158600</name>
</gene>
<evidence type="ECO:0000313" key="2">
    <source>
        <dbReference type="Proteomes" id="UP000710432"/>
    </source>
</evidence>
<reference evidence="1" key="1">
    <citation type="submission" date="2020-03" db="EMBL/GenBank/DDBJ databases">
        <title>Studies in the Genomics of Life Span.</title>
        <authorList>
            <person name="Glass D."/>
        </authorList>
    </citation>
    <scope>NUCLEOTIDE SEQUENCE</scope>
    <source>
        <strain evidence="1">LTLLF</strain>
        <tissue evidence="1">Muscle</tissue>
    </source>
</reference>
<proteinExistence type="predicted"/>
<dbReference type="Proteomes" id="UP000710432">
    <property type="component" value="Unassembled WGS sequence"/>
</dbReference>
<accession>A0A8J6GEG9</accession>
<name>A0A8J6GEG9_MICOH</name>
<organism evidence="1 2">
    <name type="scientific">Microtus ochrogaster</name>
    <name type="common">Prairie vole</name>
    <dbReference type="NCBI Taxonomy" id="79684"/>
    <lineage>
        <taxon>Eukaryota</taxon>
        <taxon>Metazoa</taxon>
        <taxon>Chordata</taxon>
        <taxon>Craniata</taxon>
        <taxon>Vertebrata</taxon>
        <taxon>Euteleostomi</taxon>
        <taxon>Mammalia</taxon>
        <taxon>Eutheria</taxon>
        <taxon>Euarchontoglires</taxon>
        <taxon>Glires</taxon>
        <taxon>Rodentia</taxon>
        <taxon>Myomorpha</taxon>
        <taxon>Muroidea</taxon>
        <taxon>Cricetidae</taxon>
        <taxon>Arvicolinae</taxon>
        <taxon>Microtus</taxon>
    </lineage>
</organism>
<dbReference type="EMBL" id="JAATJU010022761">
    <property type="protein sequence ID" value="KAH0509760.1"/>
    <property type="molecule type" value="Genomic_DNA"/>
</dbReference>